<keyword evidence="2" id="KW-1185">Reference proteome</keyword>
<gene>
    <name evidence="1" type="ORF">J8380_12320</name>
</gene>
<keyword evidence="1" id="KW-0645">Protease</keyword>
<evidence type="ECO:0000313" key="2">
    <source>
        <dbReference type="Proteomes" id="UP000672027"/>
    </source>
</evidence>
<dbReference type="GO" id="GO:0008233">
    <property type="term" value="F:peptidase activity"/>
    <property type="evidence" value="ECO:0007669"/>
    <property type="project" value="UniProtKB-KW"/>
</dbReference>
<dbReference type="SUPFAM" id="SSF53163">
    <property type="entry name" value="HybD-like"/>
    <property type="match status" value="1"/>
</dbReference>
<organism evidence="1 2">
    <name type="scientific">Candidatus Thiothrix anitrata</name>
    <dbReference type="NCBI Taxonomy" id="2823902"/>
    <lineage>
        <taxon>Bacteria</taxon>
        <taxon>Pseudomonadati</taxon>
        <taxon>Pseudomonadota</taxon>
        <taxon>Gammaproteobacteria</taxon>
        <taxon>Thiotrichales</taxon>
        <taxon>Thiotrichaceae</taxon>
        <taxon>Thiothrix</taxon>
    </lineage>
</organism>
<dbReference type="NCBIfam" id="TIGR00072">
    <property type="entry name" value="hydrog_prot"/>
    <property type="match status" value="1"/>
</dbReference>
<dbReference type="EMBL" id="CP072800">
    <property type="protein sequence ID" value="QTR51825.1"/>
    <property type="molecule type" value="Genomic_DNA"/>
</dbReference>
<accession>A0ABX7X9D1</accession>
<dbReference type="PANTHER" id="PTHR30302:SF5">
    <property type="entry name" value="SLR1876 PROTEIN"/>
    <property type="match status" value="1"/>
</dbReference>
<proteinExistence type="predicted"/>
<sequence length="151" mass="16596">MVDNIPPVLLFGYGNLGRGDDALGVLAVEVIAAIQLPNVECLTDMQLQVEHIIDLVGRERILFVDADVSCTAPYVLETVTAQRDNSYSSHTLTPAALLYAFRQVYGKDAPLAQVLRIRGYSFELGEDLSTLAVQHLDTAIRRELTTTTNAY</sequence>
<name>A0ABX7X9D1_9GAMM</name>
<dbReference type="PANTHER" id="PTHR30302">
    <property type="entry name" value="HYDROGENASE 1 MATURATION PROTEASE"/>
    <property type="match status" value="1"/>
</dbReference>
<reference evidence="1 2" key="1">
    <citation type="submission" date="2021-04" db="EMBL/GenBank/DDBJ databases">
        <title>Genomics, taxonomy and metabolism of representatives of sulfur bacteria of the genus Thiothrix: Thiothrix fructosivorans QT, Thiothrix unzii A1T and three new species, Thiothrix subterranea sp. nov., Thiothrix litoralis sp. nov. and 'Candidatus Thiothrix anitrata' sp. nov.</title>
        <authorList>
            <person name="Ravin N.V."/>
            <person name="Smolyakov D."/>
            <person name="Rudenko T.S."/>
            <person name="Mardanov A.V."/>
            <person name="Beletsky A.V."/>
            <person name="Markov N.D."/>
            <person name="Fomenkov A.I."/>
            <person name="Roberts R.J."/>
            <person name="Karnachuk O.V."/>
            <person name="Novikov A."/>
            <person name="Grabovich M.Y."/>
        </authorList>
    </citation>
    <scope>NUCLEOTIDE SEQUENCE [LARGE SCALE GENOMIC DNA]</scope>
    <source>
        <strain evidence="1 2">A52</strain>
    </source>
</reference>
<dbReference type="GO" id="GO:0006508">
    <property type="term" value="P:proteolysis"/>
    <property type="evidence" value="ECO:0007669"/>
    <property type="project" value="UniProtKB-KW"/>
</dbReference>
<dbReference type="InterPro" id="IPR000671">
    <property type="entry name" value="Peptidase_A31"/>
</dbReference>
<evidence type="ECO:0000313" key="1">
    <source>
        <dbReference type="EMBL" id="QTR51825.1"/>
    </source>
</evidence>
<dbReference type="Proteomes" id="UP000672027">
    <property type="component" value="Chromosome"/>
</dbReference>
<protein>
    <submittedName>
        <fullName evidence="1">Hydrogenase maturation protease</fullName>
    </submittedName>
</protein>
<dbReference type="CDD" id="cd06066">
    <property type="entry name" value="H2MP_NAD-link-bidir"/>
    <property type="match status" value="1"/>
</dbReference>
<keyword evidence="1" id="KW-0378">Hydrolase</keyword>
<dbReference type="Gene3D" id="3.40.50.1450">
    <property type="entry name" value="HybD-like"/>
    <property type="match status" value="1"/>
</dbReference>
<dbReference type="InterPro" id="IPR023430">
    <property type="entry name" value="Pept_HybD-like_dom_sf"/>
</dbReference>